<dbReference type="FunFam" id="3.40.50.1010:FF:000001">
    <property type="entry name" value="DNA polymerase I"/>
    <property type="match status" value="1"/>
</dbReference>
<dbReference type="FunFam" id="1.10.150.20:FF:000002">
    <property type="entry name" value="DNA polymerase I"/>
    <property type="match status" value="1"/>
</dbReference>
<keyword evidence="2" id="KW-0548">Nucleotidyltransferase</keyword>
<evidence type="ECO:0000259" key="12">
    <source>
        <dbReference type="SMART" id="SM00475"/>
    </source>
</evidence>
<dbReference type="PANTHER" id="PTHR10133:SF27">
    <property type="entry name" value="DNA POLYMERASE NU"/>
    <property type="match status" value="1"/>
</dbReference>
<name>A0A6J7KTC7_9ZZZZ</name>
<evidence type="ECO:0000256" key="3">
    <source>
        <dbReference type="ARBA" id="ARBA00022705"/>
    </source>
</evidence>
<dbReference type="SMART" id="SM00279">
    <property type="entry name" value="HhH2"/>
    <property type="match status" value="1"/>
</dbReference>
<dbReference type="Pfam" id="PF01367">
    <property type="entry name" value="5_3_exonuc"/>
    <property type="match status" value="1"/>
</dbReference>
<evidence type="ECO:0000256" key="6">
    <source>
        <dbReference type="ARBA" id="ARBA00022801"/>
    </source>
</evidence>
<dbReference type="InterPro" id="IPR029060">
    <property type="entry name" value="PIN-like_dom_sf"/>
</dbReference>
<dbReference type="InterPro" id="IPR008918">
    <property type="entry name" value="HhH2"/>
</dbReference>
<dbReference type="SMART" id="SM00475">
    <property type="entry name" value="53EXOc"/>
    <property type="match status" value="1"/>
</dbReference>
<accession>A0A6J7KTC7</accession>
<keyword evidence="10" id="KW-0234">DNA repair</keyword>
<dbReference type="InterPro" id="IPR036397">
    <property type="entry name" value="RNaseH_sf"/>
</dbReference>
<evidence type="ECO:0000256" key="5">
    <source>
        <dbReference type="ARBA" id="ARBA00022763"/>
    </source>
</evidence>
<evidence type="ECO:0000259" key="11">
    <source>
        <dbReference type="SMART" id="SM00474"/>
    </source>
</evidence>
<feature type="domain" description="5'-3' exonuclease" evidence="12">
    <location>
        <begin position="7"/>
        <end position="272"/>
    </location>
</feature>
<dbReference type="InterPro" id="IPR043502">
    <property type="entry name" value="DNA/RNA_pol_sf"/>
</dbReference>
<keyword evidence="9" id="KW-0238">DNA-binding</keyword>
<dbReference type="InterPro" id="IPR020045">
    <property type="entry name" value="DNA_polI_H3TH"/>
</dbReference>
<evidence type="ECO:0000256" key="8">
    <source>
        <dbReference type="ARBA" id="ARBA00022932"/>
    </source>
</evidence>
<evidence type="ECO:0000256" key="1">
    <source>
        <dbReference type="ARBA" id="ARBA00022679"/>
    </source>
</evidence>
<dbReference type="InterPro" id="IPR002421">
    <property type="entry name" value="5-3_exonuclease"/>
</dbReference>
<dbReference type="PRINTS" id="PR00868">
    <property type="entry name" value="DNAPOLI"/>
</dbReference>
<dbReference type="Gene3D" id="3.30.70.370">
    <property type="match status" value="1"/>
</dbReference>
<reference evidence="14" key="1">
    <citation type="submission" date="2020-05" db="EMBL/GenBank/DDBJ databases">
        <authorList>
            <person name="Chiriac C."/>
            <person name="Salcher M."/>
            <person name="Ghai R."/>
            <person name="Kavagutti S V."/>
        </authorList>
    </citation>
    <scope>NUCLEOTIDE SEQUENCE</scope>
</reference>
<dbReference type="SMART" id="SM00474">
    <property type="entry name" value="35EXOc"/>
    <property type="match status" value="1"/>
</dbReference>
<feature type="domain" description="DNA-directed DNA polymerase family A palm" evidence="13">
    <location>
        <begin position="652"/>
        <end position="859"/>
    </location>
</feature>
<dbReference type="Pfam" id="PF00476">
    <property type="entry name" value="DNA_pol_A"/>
    <property type="match status" value="1"/>
</dbReference>
<evidence type="ECO:0000256" key="9">
    <source>
        <dbReference type="ARBA" id="ARBA00023125"/>
    </source>
</evidence>
<dbReference type="AlphaFoldDB" id="A0A6J7KTC7"/>
<evidence type="ECO:0000256" key="4">
    <source>
        <dbReference type="ARBA" id="ARBA00022722"/>
    </source>
</evidence>
<dbReference type="CDD" id="cd08637">
    <property type="entry name" value="DNA_pol_A_pol_I_C"/>
    <property type="match status" value="1"/>
</dbReference>
<dbReference type="InterPro" id="IPR018320">
    <property type="entry name" value="DNA_polymerase_1"/>
</dbReference>
<dbReference type="EMBL" id="CAFBNF010000243">
    <property type="protein sequence ID" value="CAB4957682.1"/>
    <property type="molecule type" value="Genomic_DNA"/>
</dbReference>
<evidence type="ECO:0000256" key="10">
    <source>
        <dbReference type="ARBA" id="ARBA00023204"/>
    </source>
</evidence>
<dbReference type="Gene3D" id="1.20.1060.10">
    <property type="entry name" value="Taq DNA Polymerase, Chain T, domain 4"/>
    <property type="match status" value="1"/>
</dbReference>
<evidence type="ECO:0000313" key="14">
    <source>
        <dbReference type="EMBL" id="CAB4957682.1"/>
    </source>
</evidence>
<dbReference type="SUPFAM" id="SSF56672">
    <property type="entry name" value="DNA/RNA polymerases"/>
    <property type="match status" value="1"/>
</dbReference>
<keyword evidence="8" id="KW-0239">DNA-directed DNA polymerase</keyword>
<dbReference type="SUPFAM" id="SSF47807">
    <property type="entry name" value="5' to 3' exonuclease, C-terminal subdomain"/>
    <property type="match status" value="1"/>
</dbReference>
<dbReference type="SMART" id="SM00482">
    <property type="entry name" value="POLAc"/>
    <property type="match status" value="1"/>
</dbReference>
<keyword evidence="5" id="KW-0227">DNA damage</keyword>
<dbReference type="GO" id="GO:0003677">
    <property type="term" value="F:DNA binding"/>
    <property type="evidence" value="ECO:0007669"/>
    <property type="project" value="UniProtKB-KW"/>
</dbReference>
<dbReference type="Pfam" id="PF02739">
    <property type="entry name" value="5_3_exonuc_N"/>
    <property type="match status" value="1"/>
</dbReference>
<dbReference type="InterPro" id="IPR036279">
    <property type="entry name" value="5-3_exonuclease_C_sf"/>
</dbReference>
<organism evidence="14">
    <name type="scientific">freshwater metagenome</name>
    <dbReference type="NCBI Taxonomy" id="449393"/>
    <lineage>
        <taxon>unclassified sequences</taxon>
        <taxon>metagenomes</taxon>
        <taxon>ecological metagenomes</taxon>
    </lineage>
</organism>
<evidence type="ECO:0000259" key="13">
    <source>
        <dbReference type="SMART" id="SM00482"/>
    </source>
</evidence>
<dbReference type="GO" id="GO:0006302">
    <property type="term" value="P:double-strand break repair"/>
    <property type="evidence" value="ECO:0007669"/>
    <property type="project" value="TreeGrafter"/>
</dbReference>
<dbReference type="PANTHER" id="PTHR10133">
    <property type="entry name" value="DNA POLYMERASE I"/>
    <property type="match status" value="1"/>
</dbReference>
<dbReference type="InterPro" id="IPR001098">
    <property type="entry name" value="DNA-dir_DNA_pol_A_palm_dom"/>
</dbReference>
<dbReference type="GO" id="GO:0008409">
    <property type="term" value="F:5'-3' exonuclease activity"/>
    <property type="evidence" value="ECO:0007669"/>
    <property type="project" value="InterPro"/>
</dbReference>
<dbReference type="SUPFAM" id="SSF88723">
    <property type="entry name" value="PIN domain-like"/>
    <property type="match status" value="1"/>
</dbReference>
<protein>
    <submittedName>
        <fullName evidence="14">Unannotated protein</fullName>
    </submittedName>
</protein>
<evidence type="ECO:0000256" key="7">
    <source>
        <dbReference type="ARBA" id="ARBA00022839"/>
    </source>
</evidence>
<dbReference type="Gene3D" id="3.30.420.10">
    <property type="entry name" value="Ribonuclease H-like superfamily/Ribonuclease H"/>
    <property type="match status" value="1"/>
</dbReference>
<dbReference type="FunFam" id="1.10.150.20:FF:000003">
    <property type="entry name" value="DNA polymerase I"/>
    <property type="match status" value="1"/>
</dbReference>
<dbReference type="Gene3D" id="1.10.150.20">
    <property type="entry name" value="5' to 3' exonuclease, C-terminal subdomain"/>
    <property type="match status" value="2"/>
</dbReference>
<gene>
    <name evidence="14" type="ORF">UFOPK3773_01795</name>
</gene>
<dbReference type="NCBIfam" id="NF004397">
    <property type="entry name" value="PRK05755.1"/>
    <property type="match status" value="1"/>
</dbReference>
<dbReference type="InterPro" id="IPR002298">
    <property type="entry name" value="DNA_polymerase_A"/>
</dbReference>
<dbReference type="InterPro" id="IPR002562">
    <property type="entry name" value="3'-5'_exonuclease_dom"/>
</dbReference>
<dbReference type="GO" id="GO:0003887">
    <property type="term" value="F:DNA-directed DNA polymerase activity"/>
    <property type="evidence" value="ECO:0007669"/>
    <property type="project" value="UniProtKB-KW"/>
</dbReference>
<keyword evidence="1" id="KW-0808">Transferase</keyword>
<evidence type="ECO:0000256" key="2">
    <source>
        <dbReference type="ARBA" id="ARBA00022695"/>
    </source>
</evidence>
<keyword evidence="6" id="KW-0378">Hydrolase</keyword>
<dbReference type="InterPro" id="IPR020046">
    <property type="entry name" value="5-3_exonucl_a-hlix_arch_N"/>
</dbReference>
<dbReference type="GO" id="GO:0008408">
    <property type="term" value="F:3'-5' exonuclease activity"/>
    <property type="evidence" value="ECO:0007669"/>
    <property type="project" value="InterPro"/>
</dbReference>
<dbReference type="CDD" id="cd06140">
    <property type="entry name" value="DNA_polA_I_Bacillus_like_exo"/>
    <property type="match status" value="1"/>
</dbReference>
<keyword evidence="7" id="KW-0269">Exonuclease</keyword>
<dbReference type="SUPFAM" id="SSF53098">
    <property type="entry name" value="Ribonuclease H-like"/>
    <property type="match status" value="1"/>
</dbReference>
<keyword evidence="4" id="KW-0540">Nuclease</keyword>
<dbReference type="InterPro" id="IPR012337">
    <property type="entry name" value="RNaseH-like_sf"/>
</dbReference>
<dbReference type="InterPro" id="IPR054690">
    <property type="entry name" value="DNA_polI_exonuclease"/>
</dbReference>
<keyword evidence="3" id="KW-0235">DNA replication</keyword>
<dbReference type="CDD" id="cd09898">
    <property type="entry name" value="H3TH_53EXO"/>
    <property type="match status" value="1"/>
</dbReference>
<dbReference type="GO" id="GO:0006261">
    <property type="term" value="P:DNA-templated DNA replication"/>
    <property type="evidence" value="ECO:0007669"/>
    <property type="project" value="InterPro"/>
</dbReference>
<dbReference type="CDD" id="cd09859">
    <property type="entry name" value="PIN_53EXO"/>
    <property type="match status" value="1"/>
</dbReference>
<dbReference type="NCBIfam" id="TIGR00593">
    <property type="entry name" value="pola"/>
    <property type="match status" value="1"/>
</dbReference>
<feature type="domain" description="3'-5' exonuclease" evidence="11">
    <location>
        <begin position="313"/>
        <end position="485"/>
    </location>
</feature>
<dbReference type="Pfam" id="PF22619">
    <property type="entry name" value="DNA_polI_exo1"/>
    <property type="match status" value="1"/>
</dbReference>
<proteinExistence type="predicted"/>
<dbReference type="Gene3D" id="3.40.50.1010">
    <property type="entry name" value="5'-nuclease"/>
    <property type="match status" value="1"/>
</dbReference>
<sequence length="896" mass="97320">MPTDRATRPTLLLLDGHSLAYRAFFALPVDNFSTSTGQPTNAVYGFTSMLINTLRDESPSHLAVAFDVSRQTFRTELFPEYKATRSASPPEFAGQVPLILEVLEALGIPALQMEGYEADDIIATLTTRARAADLDVLVLSGDRDAFQLVDDHVTVLYPRKGVSDLARMDPAAIEERYGLTPAQYPDYAALRGDPSDNLPSIPGVGEKTAAKWIREYGSLAELLRRSDEVPGKAGQSLRDHLEAVQLNRRLTEMVRDVPLPPAFDDPDDLARAPIDRQRVHEVFDALQFRVLRDRLFDTLGDSVAEASGGFEVTVEVLPPDGLAAWLTDHAHGPVALEVDGDWGRGTGTVRAIALAAADGSVCWADADTVTPRDDEAFRGWLADPTTSVSMHDAKGPMLALDARGWHLTSLAADTALMAYLVLAGQRSFDLGDLTARFLGRELASTADDSGQLSLVADGESESAAALGLRASAVLDLAAMLEVEVAGRGGTALLHHVELPLVGVLARMEEVGIAVDLDLLRELDESFADSARGAESQAQIIVGHTFNIGSPKQLQEILFTERGLPTTKKIKTGFTTDAEALQSLYERTEDPLLAEILRWRDVSKLRQTVAGLIPLADAQSRIHTTFQQTVAATGRLSSADPNLQNIPIRTEEGRRIRAAFVVGASYECLLTADYSQIEMRIMAHLSGDPGLIEAFRGGEDLHSTVASRVFDVPSDRVDAEMRRRIKAMSYGLAYGLSAYGLSQQLGVPADEARLLMDHYFERFGGVRDYLAEVVAQARVSGYTETIMGRRRYLPDLASDVRQRRDMAERMALNAPIQGSAADIIKVAMLGVDRRLAVEALSSRLLLQVHDELVLEVAPGELDAVTQLVREEMGSAADLRVPLEVSVGTGSTWEAAAH</sequence>